<dbReference type="EMBL" id="KN847043">
    <property type="protein sequence ID" value="KIW27411.1"/>
    <property type="molecule type" value="Genomic_DNA"/>
</dbReference>
<dbReference type="HOGENOM" id="CLU_039650_0_0_1"/>
<proteinExistence type="predicted"/>
<dbReference type="Proteomes" id="UP000054466">
    <property type="component" value="Unassembled WGS sequence"/>
</dbReference>
<protein>
    <recommendedName>
        <fullName evidence="4">Transcription factor domain-containing protein</fullName>
    </recommendedName>
</protein>
<evidence type="ECO:0000256" key="1">
    <source>
        <dbReference type="SAM" id="MobiDB-lite"/>
    </source>
</evidence>
<evidence type="ECO:0008006" key="4">
    <source>
        <dbReference type="Google" id="ProtNLM"/>
    </source>
</evidence>
<dbReference type="RefSeq" id="XP_016247627.1">
    <property type="nucleotide sequence ID" value="XM_016394208.1"/>
</dbReference>
<dbReference type="OrthoDB" id="4109707at2759"/>
<accession>A0A0D1ZHG9</accession>
<sequence>MAHTTGTVTSQEQILPGERNPSRHDVEAATELPEPTILSDFKRSLLATVDASDAQDLMHLDLKATAVGSKAFTYPMALLLDFPEIPSQERITSLCDDFSTIMKSHVFLNQLPLAQYCTDLTTPPLRLAVACLASMHGKAPGNESRHLFLAALDLWAFMTEVDNREARSLDMLMATILLNFFGVMTTDKAIGGKMRILVCSSLTISRRMRLHDPEQLQTLLGSRISPHRGAFIWCLWLTDILYALRDGLGVHSFSVRELCTKMPYSEYDFQDIYRTLLDESQPKASLPDDMTSPDDAFLLLMAVLSDIMSVQRSLYKVVSLSESQQSSSSFAPNPFIPLTPAAELTRMNNALSSALDTWYDRFRGLMVPEIIAFRHYCGLHLTCPRILELPFVAESTLSRSDFDHQPIIITDEAVRNAWLVLDHSADAVRACTPETLCPVWLPIVVFHAALVVWAQQGLHKAGHSGISGSVRVLLAFKVELERMPWPCANNMAATLDRLMHSRSAAVRRDSRLNSSR</sequence>
<feature type="compositionally biased region" description="Polar residues" evidence="1">
    <location>
        <begin position="1"/>
        <end position="13"/>
    </location>
</feature>
<dbReference type="VEuPathDB" id="FungiDB:PV07_07149"/>
<organism evidence="2 3">
    <name type="scientific">Cladophialophora immunda</name>
    <dbReference type="NCBI Taxonomy" id="569365"/>
    <lineage>
        <taxon>Eukaryota</taxon>
        <taxon>Fungi</taxon>
        <taxon>Dikarya</taxon>
        <taxon>Ascomycota</taxon>
        <taxon>Pezizomycotina</taxon>
        <taxon>Eurotiomycetes</taxon>
        <taxon>Chaetothyriomycetidae</taxon>
        <taxon>Chaetothyriales</taxon>
        <taxon>Herpotrichiellaceae</taxon>
        <taxon>Cladophialophora</taxon>
    </lineage>
</organism>
<feature type="region of interest" description="Disordered" evidence="1">
    <location>
        <begin position="1"/>
        <end position="25"/>
    </location>
</feature>
<gene>
    <name evidence="2" type="ORF">PV07_07149</name>
</gene>
<name>A0A0D1ZHG9_9EURO</name>
<dbReference type="AlphaFoldDB" id="A0A0D1ZHG9"/>
<evidence type="ECO:0000313" key="2">
    <source>
        <dbReference type="EMBL" id="KIW27411.1"/>
    </source>
</evidence>
<reference evidence="2 3" key="1">
    <citation type="submission" date="2015-01" db="EMBL/GenBank/DDBJ databases">
        <title>The Genome Sequence of Cladophialophora immunda CBS83496.</title>
        <authorList>
            <consortium name="The Broad Institute Genomics Platform"/>
            <person name="Cuomo C."/>
            <person name="de Hoog S."/>
            <person name="Gorbushina A."/>
            <person name="Stielow B."/>
            <person name="Teixiera M."/>
            <person name="Abouelleil A."/>
            <person name="Chapman S.B."/>
            <person name="Priest M."/>
            <person name="Young S.K."/>
            <person name="Wortman J."/>
            <person name="Nusbaum C."/>
            <person name="Birren B."/>
        </authorList>
    </citation>
    <scope>NUCLEOTIDE SEQUENCE [LARGE SCALE GENOMIC DNA]</scope>
    <source>
        <strain evidence="2 3">CBS 83496</strain>
    </source>
</reference>
<evidence type="ECO:0000313" key="3">
    <source>
        <dbReference type="Proteomes" id="UP000054466"/>
    </source>
</evidence>
<dbReference type="GeneID" id="27346343"/>
<keyword evidence="3" id="KW-1185">Reference proteome</keyword>